<keyword evidence="2" id="KW-0378">Hydrolase</keyword>
<evidence type="ECO:0000259" key="4">
    <source>
        <dbReference type="Pfam" id="PF00561"/>
    </source>
</evidence>
<protein>
    <recommendedName>
        <fullName evidence="4">AB hydrolase-1 domain-containing protein</fullName>
    </recommendedName>
</protein>
<dbReference type="Pfam" id="PF00561">
    <property type="entry name" value="Abhydrolase_1"/>
    <property type="match status" value="1"/>
</dbReference>
<dbReference type="InterPro" id="IPR002410">
    <property type="entry name" value="Peptidase_S33"/>
</dbReference>
<dbReference type="PANTHER" id="PTHR43194:SF2">
    <property type="entry name" value="PEROXISOMAL MEMBRANE PROTEIN LPX1"/>
    <property type="match status" value="1"/>
</dbReference>
<dbReference type="Proteomes" id="UP000192596">
    <property type="component" value="Unassembled WGS sequence"/>
</dbReference>
<name>A0A1V8TUG6_9PEZI</name>
<feature type="domain" description="AB hydrolase-1" evidence="4">
    <location>
        <begin position="55"/>
        <end position="314"/>
    </location>
</feature>
<gene>
    <name evidence="5" type="ORF">B0A48_00345</name>
</gene>
<dbReference type="InParanoid" id="A0A1V8TUG6"/>
<proteinExistence type="inferred from homology"/>
<dbReference type="InterPro" id="IPR050228">
    <property type="entry name" value="Carboxylesterase_BioH"/>
</dbReference>
<dbReference type="PRINTS" id="PR00793">
    <property type="entry name" value="PROAMNOPTASE"/>
</dbReference>
<dbReference type="GO" id="GO:0006508">
    <property type="term" value="P:proteolysis"/>
    <property type="evidence" value="ECO:0007669"/>
    <property type="project" value="InterPro"/>
</dbReference>
<accession>A0A1V8TUG6</accession>
<dbReference type="PIRSF" id="PIRSF005539">
    <property type="entry name" value="Pept_S33_TRI_F1"/>
    <property type="match status" value="1"/>
</dbReference>
<dbReference type="EMBL" id="NAJO01000001">
    <property type="protein sequence ID" value="OQO14963.1"/>
    <property type="molecule type" value="Genomic_DNA"/>
</dbReference>
<dbReference type="OrthoDB" id="190201at2759"/>
<dbReference type="STRING" id="1507870.A0A1V8TUG6"/>
<reference evidence="6" key="1">
    <citation type="submission" date="2017-03" db="EMBL/GenBank/DDBJ databases">
        <title>Genomes of endolithic fungi from Antarctica.</title>
        <authorList>
            <person name="Coleine C."/>
            <person name="Masonjones S."/>
            <person name="Stajich J.E."/>
        </authorList>
    </citation>
    <scope>NUCLEOTIDE SEQUENCE [LARGE SCALE GENOMIC DNA]</scope>
    <source>
        <strain evidence="6">CCFEE 5527</strain>
    </source>
</reference>
<comment type="caution">
    <text evidence="5">The sequence shown here is derived from an EMBL/GenBank/DDBJ whole genome shotgun (WGS) entry which is preliminary data.</text>
</comment>
<dbReference type="Gene3D" id="3.40.50.1820">
    <property type="entry name" value="alpha/beta hydrolase"/>
    <property type="match status" value="1"/>
</dbReference>
<evidence type="ECO:0000313" key="5">
    <source>
        <dbReference type="EMBL" id="OQO14963.1"/>
    </source>
</evidence>
<dbReference type="SUPFAM" id="SSF53474">
    <property type="entry name" value="alpha/beta-Hydrolases"/>
    <property type="match status" value="1"/>
</dbReference>
<dbReference type="GO" id="GO:0008233">
    <property type="term" value="F:peptidase activity"/>
    <property type="evidence" value="ECO:0007669"/>
    <property type="project" value="InterPro"/>
</dbReference>
<dbReference type="AlphaFoldDB" id="A0A1V8TUG6"/>
<keyword evidence="6" id="KW-1185">Reference proteome</keyword>
<evidence type="ECO:0000256" key="2">
    <source>
        <dbReference type="ARBA" id="ARBA00022801"/>
    </source>
</evidence>
<evidence type="ECO:0000313" key="6">
    <source>
        <dbReference type="Proteomes" id="UP000192596"/>
    </source>
</evidence>
<evidence type="ECO:0000256" key="3">
    <source>
        <dbReference type="SAM" id="MobiDB-lite"/>
    </source>
</evidence>
<comment type="similarity">
    <text evidence="1">Belongs to the peptidase S33 family.</text>
</comment>
<feature type="region of interest" description="Disordered" evidence="3">
    <location>
        <begin position="1"/>
        <end position="27"/>
    </location>
</feature>
<dbReference type="NCBIfam" id="TIGR01250">
    <property type="entry name" value="pro_imino_pep_2"/>
    <property type="match status" value="1"/>
</dbReference>
<evidence type="ECO:0000256" key="1">
    <source>
        <dbReference type="ARBA" id="ARBA00010088"/>
    </source>
</evidence>
<dbReference type="PANTHER" id="PTHR43194">
    <property type="entry name" value="HYDROLASE ALPHA/BETA FOLD FAMILY"/>
    <property type="match status" value="1"/>
</dbReference>
<organism evidence="5 6">
    <name type="scientific">Cryoendolithus antarcticus</name>
    <dbReference type="NCBI Taxonomy" id="1507870"/>
    <lineage>
        <taxon>Eukaryota</taxon>
        <taxon>Fungi</taxon>
        <taxon>Dikarya</taxon>
        <taxon>Ascomycota</taxon>
        <taxon>Pezizomycotina</taxon>
        <taxon>Dothideomycetes</taxon>
        <taxon>Dothideomycetidae</taxon>
        <taxon>Cladosporiales</taxon>
        <taxon>Cladosporiaceae</taxon>
        <taxon>Cryoendolithus</taxon>
    </lineage>
</organism>
<sequence length="329" mass="36740">MASDPTIPVRPPGQVRPYPKHTSEGDIPFTIPSTGDKAKTHYWLWGDLSKSSKVPLICLHGGPGVPHSYLLPISLIYEDYGIPVIMYDQVGCGASTHFKEKKHDAKFFNPELFMAELDNLKSHLGIKTFDLLGQSWGGMMAGQYAITQPEGLNKVIVADSPASMITWVKVCDKLRAGLPKDVQETLTRCEKDGTTDTKEYEDAVNVFYQRHVCRLNPFPKELNDSFSALAEDNTVYETMNGPSEFYVTGSLKTWTIEEGLRQVTQRTVPGGILVINGRYDEAQDEAVQPYFTKPSAKVKWVRFGLSGHCPQLDETEEFILALGLFLTEE</sequence>
<dbReference type="InterPro" id="IPR029058">
    <property type="entry name" value="AB_hydrolase_fold"/>
</dbReference>
<dbReference type="InterPro" id="IPR005945">
    <property type="entry name" value="Pro_imino_pep"/>
</dbReference>
<dbReference type="InterPro" id="IPR000073">
    <property type="entry name" value="AB_hydrolase_1"/>
</dbReference>